<name>A0A376P3D3_ECOLX</name>
<dbReference type="Proteomes" id="UP000254428">
    <property type="component" value="Unassembled WGS sequence"/>
</dbReference>
<proteinExistence type="predicted"/>
<evidence type="ECO:0000313" key="2">
    <source>
        <dbReference type="Proteomes" id="UP000254428"/>
    </source>
</evidence>
<evidence type="ECO:0000313" key="1">
    <source>
        <dbReference type="EMBL" id="STH72672.1"/>
    </source>
</evidence>
<sequence length="47" mass="5096">MANYRLISLALTPPTSDVSGILNAPALNPPIAVISQRFGGFFVVYFR</sequence>
<reference evidence="1 2" key="1">
    <citation type="submission" date="2018-06" db="EMBL/GenBank/DDBJ databases">
        <authorList>
            <consortium name="Pathogen Informatics"/>
            <person name="Doyle S."/>
        </authorList>
    </citation>
    <scope>NUCLEOTIDE SEQUENCE [LARGE SCALE GENOMIC DNA]</scope>
    <source>
        <strain evidence="1 2">NCTC11341</strain>
    </source>
</reference>
<protein>
    <submittedName>
        <fullName evidence="1">Uncharacterized protein</fullName>
    </submittedName>
</protein>
<dbReference type="AlphaFoldDB" id="A0A376P3D3"/>
<gene>
    <name evidence="1" type="ORF">NCTC11341_04360</name>
</gene>
<organism evidence="1 2">
    <name type="scientific">Escherichia coli</name>
    <dbReference type="NCBI Taxonomy" id="562"/>
    <lineage>
        <taxon>Bacteria</taxon>
        <taxon>Pseudomonadati</taxon>
        <taxon>Pseudomonadota</taxon>
        <taxon>Gammaproteobacteria</taxon>
        <taxon>Enterobacterales</taxon>
        <taxon>Enterobacteriaceae</taxon>
        <taxon>Escherichia</taxon>
    </lineage>
</organism>
<dbReference type="EMBL" id="UGBT01000002">
    <property type="protein sequence ID" value="STH72672.1"/>
    <property type="molecule type" value="Genomic_DNA"/>
</dbReference>
<accession>A0A376P3D3</accession>